<feature type="compositionally biased region" description="Basic and acidic residues" evidence="1">
    <location>
        <begin position="83"/>
        <end position="94"/>
    </location>
</feature>
<evidence type="ECO:0008006" key="4">
    <source>
        <dbReference type="Google" id="ProtNLM"/>
    </source>
</evidence>
<dbReference type="EMBL" id="JBHSKX010000004">
    <property type="protein sequence ID" value="MFC5368700.1"/>
    <property type="molecule type" value="Genomic_DNA"/>
</dbReference>
<feature type="compositionally biased region" description="Polar residues" evidence="1">
    <location>
        <begin position="51"/>
        <end position="62"/>
    </location>
</feature>
<dbReference type="AlphaFoldDB" id="A0ABD5RF89"/>
<keyword evidence="3" id="KW-1185">Reference proteome</keyword>
<feature type="region of interest" description="Disordered" evidence="1">
    <location>
        <begin position="83"/>
        <end position="114"/>
    </location>
</feature>
<comment type="caution">
    <text evidence="2">The sequence shown here is derived from an EMBL/GenBank/DDBJ whole genome shotgun (WGS) entry which is preliminary data.</text>
</comment>
<name>A0ABD5RF89_9EURY</name>
<accession>A0ABD5RF89</accession>
<gene>
    <name evidence="2" type="ORF">ACFPJ5_17395</name>
</gene>
<proteinExistence type="predicted"/>
<reference evidence="2 3" key="1">
    <citation type="journal article" date="2019" name="Int. J. Syst. Evol. Microbiol.">
        <title>The Global Catalogue of Microorganisms (GCM) 10K type strain sequencing project: providing services to taxonomists for standard genome sequencing and annotation.</title>
        <authorList>
            <consortium name="The Broad Institute Genomics Platform"/>
            <consortium name="The Broad Institute Genome Sequencing Center for Infectious Disease"/>
            <person name="Wu L."/>
            <person name="Ma J."/>
        </authorList>
    </citation>
    <scope>NUCLEOTIDE SEQUENCE [LARGE SCALE GENOMIC DNA]</scope>
    <source>
        <strain evidence="2 3">CGMCC 1.12237</strain>
    </source>
</reference>
<dbReference type="RefSeq" id="WP_227231271.1">
    <property type="nucleotide sequence ID" value="NZ_JAJCVJ010000003.1"/>
</dbReference>
<feature type="region of interest" description="Disordered" evidence="1">
    <location>
        <begin position="51"/>
        <end position="70"/>
    </location>
</feature>
<sequence length="156" mass="16700">MAVRAAIAVRAAGHLPKPAVGWDLARATTTTSPPRSLHLTMSRTSRVFDSLYSRESSSNPTEESVETTAVDDDTITETVREAVAEHERTFHDAEDPSVDDPDGAERSVDSGRSPVRVLGVAAVLALLGYLARKRRRGPDGDRDATDGGESVGSDDR</sequence>
<protein>
    <recommendedName>
        <fullName evidence="4">MYXO-CTERM domain-containing protein</fullName>
    </recommendedName>
</protein>
<evidence type="ECO:0000313" key="3">
    <source>
        <dbReference type="Proteomes" id="UP001596201"/>
    </source>
</evidence>
<evidence type="ECO:0000256" key="1">
    <source>
        <dbReference type="SAM" id="MobiDB-lite"/>
    </source>
</evidence>
<feature type="region of interest" description="Disordered" evidence="1">
    <location>
        <begin position="132"/>
        <end position="156"/>
    </location>
</feature>
<dbReference type="Proteomes" id="UP001596201">
    <property type="component" value="Unassembled WGS sequence"/>
</dbReference>
<organism evidence="2 3">
    <name type="scientific">Salinirubrum litoreum</name>
    <dbReference type="NCBI Taxonomy" id="1126234"/>
    <lineage>
        <taxon>Archaea</taxon>
        <taxon>Methanobacteriati</taxon>
        <taxon>Methanobacteriota</taxon>
        <taxon>Stenosarchaea group</taxon>
        <taxon>Halobacteria</taxon>
        <taxon>Halobacteriales</taxon>
        <taxon>Haloferacaceae</taxon>
        <taxon>Salinirubrum</taxon>
    </lineage>
</organism>
<evidence type="ECO:0000313" key="2">
    <source>
        <dbReference type="EMBL" id="MFC5368700.1"/>
    </source>
</evidence>